<evidence type="ECO:0000259" key="2">
    <source>
        <dbReference type="PROSITE" id="PS51674"/>
    </source>
</evidence>
<accession>S3ZTW5</accession>
<feature type="compositionally biased region" description="Basic and acidic residues" evidence="1">
    <location>
        <begin position="77"/>
        <end position="93"/>
    </location>
</feature>
<dbReference type="PROSITE" id="PS51674">
    <property type="entry name" value="4FE4S_WBL"/>
    <property type="match status" value="1"/>
</dbReference>
<dbReference type="InterPro" id="IPR034768">
    <property type="entry name" value="4FE4S_WBL"/>
</dbReference>
<dbReference type="RefSeq" id="WP_016638188.1">
    <property type="nucleotide sequence ID" value="NZ_AOPZ01000003.1"/>
</dbReference>
<feature type="region of interest" description="Disordered" evidence="1">
    <location>
        <begin position="59"/>
        <end position="93"/>
    </location>
</feature>
<dbReference type="PATRIC" id="fig|1286094.4.peg.49"/>
<evidence type="ECO:0000313" key="4">
    <source>
        <dbReference type="Proteomes" id="UP000014629"/>
    </source>
</evidence>
<dbReference type="Proteomes" id="UP000014629">
    <property type="component" value="Unassembled WGS sequence"/>
</dbReference>
<feature type="domain" description="4Fe-4S Wbl-type" evidence="2">
    <location>
        <begin position="16"/>
        <end position="76"/>
    </location>
</feature>
<dbReference type="AlphaFoldDB" id="S3ZTW5"/>
<name>S3ZTW5_9ACTN</name>
<evidence type="ECO:0000313" key="3">
    <source>
        <dbReference type="EMBL" id="EPH46886.1"/>
    </source>
</evidence>
<keyword evidence="4" id="KW-1185">Reference proteome</keyword>
<sequence length="93" mass="10267">MSPRLAPWPRLTGREPCQNPDNDPELWSGGDGDHEIASLLCQPCPAREDCLAWAVDHPGPAGDATWAGTTRRQRQQLRREFGIPTAPKEDPTP</sequence>
<evidence type="ECO:0000256" key="1">
    <source>
        <dbReference type="SAM" id="MobiDB-lite"/>
    </source>
</evidence>
<organism evidence="3 4">
    <name type="scientific">Streptomyces aurantiacus JA 4570</name>
    <dbReference type="NCBI Taxonomy" id="1286094"/>
    <lineage>
        <taxon>Bacteria</taxon>
        <taxon>Bacillati</taxon>
        <taxon>Actinomycetota</taxon>
        <taxon>Actinomycetes</taxon>
        <taxon>Kitasatosporales</taxon>
        <taxon>Streptomycetaceae</taxon>
        <taxon>Streptomyces</taxon>
        <taxon>Streptomyces aurantiacus group</taxon>
    </lineage>
</organism>
<gene>
    <name evidence="3" type="ORF">STRAU_0052</name>
</gene>
<protein>
    <recommendedName>
        <fullName evidence="2">4Fe-4S Wbl-type domain-containing protein</fullName>
    </recommendedName>
</protein>
<dbReference type="Pfam" id="PF02467">
    <property type="entry name" value="Whib"/>
    <property type="match status" value="1"/>
</dbReference>
<dbReference type="OrthoDB" id="4326061at2"/>
<feature type="region of interest" description="Disordered" evidence="1">
    <location>
        <begin position="1"/>
        <end position="31"/>
    </location>
</feature>
<dbReference type="EMBL" id="AOPZ01000003">
    <property type="protein sequence ID" value="EPH46886.1"/>
    <property type="molecule type" value="Genomic_DNA"/>
</dbReference>
<comment type="caution">
    <text evidence="3">The sequence shown here is derived from an EMBL/GenBank/DDBJ whole genome shotgun (WGS) entry which is preliminary data.</text>
</comment>
<proteinExistence type="predicted"/>
<reference evidence="3 4" key="1">
    <citation type="submission" date="2013-02" db="EMBL/GenBank/DDBJ databases">
        <title>Draft Genome Sequence of Streptomyces aurantiacus, Which Produces Setomimycin.</title>
        <authorList>
            <person name="Gruening B.A."/>
            <person name="Praeg A."/>
            <person name="Erxleben A."/>
            <person name="Guenther S."/>
            <person name="Mueller M."/>
        </authorList>
    </citation>
    <scope>NUCLEOTIDE SEQUENCE [LARGE SCALE GENOMIC DNA]</scope>
    <source>
        <strain evidence="3 4">JA 4570</strain>
    </source>
</reference>